<dbReference type="InterPro" id="IPR051981">
    <property type="entry name" value="Glycosyltransf_32"/>
</dbReference>
<comment type="similarity">
    <text evidence="1">Belongs to the glycosyltransferase 32 family.</text>
</comment>
<dbReference type="InParanoid" id="A0A1C7NF69"/>
<dbReference type="InterPro" id="IPR007577">
    <property type="entry name" value="GlycoTrfase_DXD_sugar-bd_CS"/>
</dbReference>
<dbReference type="Pfam" id="PF04488">
    <property type="entry name" value="Gly_transf_sug"/>
    <property type="match status" value="1"/>
</dbReference>
<evidence type="ECO:0000256" key="2">
    <source>
        <dbReference type="SAM" id="Phobius"/>
    </source>
</evidence>
<protein>
    <submittedName>
        <fullName evidence="3">Uncharacterized protein</fullName>
    </submittedName>
</protein>
<evidence type="ECO:0000313" key="3">
    <source>
        <dbReference type="EMBL" id="OBZ87753.1"/>
    </source>
</evidence>
<keyword evidence="4" id="KW-1185">Reference proteome</keyword>
<sequence>MRSWLSWLPDRHQGYDQLSTRIKPNLKQLSLVIIQWILATLILGVVVFFCLFQVDLNSHISIRSSFSSNRPSAGPLSSRCSHRFSQTRHVGIIPSVPVKEADVCFDYAKLIQSSNASDTLFHTYWSSDITPDWTQNQLATLRSFLATQPSTTRLYVWTPTEDRQLAIDHPRIQLKSTSLLHFERQPPANHLPSMVKLLSLYEYGGVWMDLDVLLVRDLSPLLYQEWLSQSSCHEKSQLIRTTDARFTGALMHFFPKSPYLCEMVSVANEELRGKGHGLEPLASLGPPLYERVYYRMLEHQLTPWAVLPWCFTDPSQCTQANSITSLFSKRLSEKDKAKVKAVFAYHYHQQWYVSPGALFNYLDQLYKQMT</sequence>
<feature type="transmembrane region" description="Helical" evidence="2">
    <location>
        <begin position="33"/>
        <end position="54"/>
    </location>
</feature>
<dbReference type="GO" id="GO:0016020">
    <property type="term" value="C:membrane"/>
    <property type="evidence" value="ECO:0007669"/>
    <property type="project" value="GOC"/>
</dbReference>
<proteinExistence type="inferred from homology"/>
<dbReference type="SUPFAM" id="SSF53448">
    <property type="entry name" value="Nucleotide-diphospho-sugar transferases"/>
    <property type="match status" value="1"/>
</dbReference>
<dbReference type="EMBL" id="LUGH01000199">
    <property type="protein sequence ID" value="OBZ87753.1"/>
    <property type="molecule type" value="Genomic_DNA"/>
</dbReference>
<dbReference type="OrthoDB" id="409543at2759"/>
<dbReference type="PANTHER" id="PTHR12042">
    <property type="entry name" value="LACTOSYLCERAMIDE 4-ALPHA-GALACTOSYLTRANSFERASE ALPHA- 1,4-GALACTOSYLTRANSFERASE"/>
    <property type="match status" value="1"/>
</dbReference>
<dbReference type="GO" id="GO:0016758">
    <property type="term" value="F:hexosyltransferase activity"/>
    <property type="evidence" value="ECO:0007669"/>
    <property type="project" value="TreeGrafter"/>
</dbReference>
<organism evidence="3 4">
    <name type="scientific">Choanephora cucurbitarum</name>
    <dbReference type="NCBI Taxonomy" id="101091"/>
    <lineage>
        <taxon>Eukaryota</taxon>
        <taxon>Fungi</taxon>
        <taxon>Fungi incertae sedis</taxon>
        <taxon>Mucoromycota</taxon>
        <taxon>Mucoromycotina</taxon>
        <taxon>Mucoromycetes</taxon>
        <taxon>Mucorales</taxon>
        <taxon>Mucorineae</taxon>
        <taxon>Choanephoraceae</taxon>
        <taxon>Choanephoroideae</taxon>
        <taxon>Choanephora</taxon>
    </lineage>
</organism>
<gene>
    <name evidence="3" type="ORF">A0J61_04193</name>
</gene>
<keyword evidence="2" id="KW-1133">Transmembrane helix</keyword>
<reference evidence="3 4" key="1">
    <citation type="submission" date="2016-03" db="EMBL/GenBank/DDBJ databases">
        <title>Choanephora cucurbitarum.</title>
        <authorList>
            <person name="Min B."/>
            <person name="Park H."/>
            <person name="Park J.-H."/>
            <person name="Shin H.-D."/>
            <person name="Choi I.-G."/>
        </authorList>
    </citation>
    <scope>NUCLEOTIDE SEQUENCE [LARGE SCALE GENOMIC DNA]</scope>
    <source>
        <strain evidence="3 4">KUS-F28377</strain>
    </source>
</reference>
<evidence type="ECO:0000313" key="4">
    <source>
        <dbReference type="Proteomes" id="UP000093000"/>
    </source>
</evidence>
<dbReference type="InterPro" id="IPR029044">
    <property type="entry name" value="Nucleotide-diphossugar_trans"/>
</dbReference>
<dbReference type="PANTHER" id="PTHR12042:SF21">
    <property type="entry name" value="ALPHA1,4-GALACTOSYLTRANSFERASE 1-RELATED"/>
    <property type="match status" value="1"/>
</dbReference>
<evidence type="ECO:0000256" key="1">
    <source>
        <dbReference type="ARBA" id="ARBA00009003"/>
    </source>
</evidence>
<dbReference type="GO" id="GO:0006688">
    <property type="term" value="P:glycosphingolipid biosynthetic process"/>
    <property type="evidence" value="ECO:0007669"/>
    <property type="project" value="TreeGrafter"/>
</dbReference>
<dbReference type="Gene3D" id="3.90.550.20">
    <property type="match status" value="1"/>
</dbReference>
<dbReference type="Proteomes" id="UP000093000">
    <property type="component" value="Unassembled WGS sequence"/>
</dbReference>
<accession>A0A1C7NF69</accession>
<comment type="caution">
    <text evidence="3">The sequence shown here is derived from an EMBL/GenBank/DDBJ whole genome shotgun (WGS) entry which is preliminary data.</text>
</comment>
<keyword evidence="2" id="KW-0472">Membrane</keyword>
<keyword evidence="2" id="KW-0812">Transmembrane</keyword>
<name>A0A1C7NF69_9FUNG</name>
<dbReference type="AlphaFoldDB" id="A0A1C7NF69"/>